<comment type="subcellular location">
    <subcellularLocation>
        <location evidence="1">Cell inner membrane</location>
        <topology evidence="1">Multi-pass membrane protein</topology>
    </subcellularLocation>
    <subcellularLocation>
        <location evidence="9">Cell membrane</location>
        <topology evidence="9">Multi-pass membrane protein</topology>
    </subcellularLocation>
</comment>
<dbReference type="EMBL" id="JACHHI010000007">
    <property type="protein sequence ID" value="MBB6478317.1"/>
    <property type="molecule type" value="Genomic_DNA"/>
</dbReference>
<dbReference type="OrthoDB" id="9808135at2"/>
<keyword evidence="2 9" id="KW-0050">Antiport</keyword>
<keyword evidence="4 9" id="KW-0812">Transmembrane</keyword>
<dbReference type="GO" id="GO:0015385">
    <property type="term" value="F:sodium:proton antiporter activity"/>
    <property type="evidence" value="ECO:0007669"/>
    <property type="project" value="UniProtKB-UniRule"/>
</dbReference>
<evidence type="ECO:0000256" key="7">
    <source>
        <dbReference type="ARBA" id="ARBA00023136"/>
    </source>
</evidence>
<dbReference type="NCBIfam" id="NF007111">
    <property type="entry name" value="PRK09560.1"/>
    <property type="match status" value="1"/>
</dbReference>
<dbReference type="HAMAP" id="MF_01844">
    <property type="entry name" value="NhaA"/>
    <property type="match status" value="1"/>
</dbReference>
<keyword evidence="8 9" id="KW-0739">Sodium transport</keyword>
<evidence type="ECO:0000256" key="3">
    <source>
        <dbReference type="ARBA" id="ARBA00022475"/>
    </source>
</evidence>
<keyword evidence="7 9" id="KW-0472">Membrane</keyword>
<keyword evidence="5 9" id="KW-1133">Transmembrane helix</keyword>
<gene>
    <name evidence="9" type="primary">nhaA</name>
    <name evidence="10" type="ORF">HNR45_001388</name>
</gene>
<dbReference type="InterPro" id="IPR023171">
    <property type="entry name" value="Na/H_antiporter_dom_sf"/>
</dbReference>
<dbReference type="PANTHER" id="PTHR30341:SF0">
    <property type="entry name" value="NA(+)_H(+) ANTIPORTER NHAA"/>
    <property type="match status" value="1"/>
</dbReference>
<evidence type="ECO:0000256" key="2">
    <source>
        <dbReference type="ARBA" id="ARBA00022449"/>
    </source>
</evidence>
<feature type="transmembrane region" description="Helical" evidence="9">
    <location>
        <begin position="50"/>
        <end position="68"/>
    </location>
</feature>
<dbReference type="NCBIfam" id="TIGR00773">
    <property type="entry name" value="NhaA"/>
    <property type="match status" value="1"/>
</dbReference>
<sequence length="393" mass="42104">MTSLKKIIQADTSSGILLMIASALGLIVANSGLAISYFSFLNQPFGGLTPLLWINDLLMAFFFLYVGLEIKREIYEGDLRERSARMLPGIAAFCGLVVPSAIYLIFNPLGSDTAHGWAIPAATDIAFALGVLALLGKRVPRSLKIFLTALAIIDDLLAILIIAFFYTNEVAFTYLLVGAVIVAILLFLNRRNVGNAVPYAILGSILWYCFLRSGVHATIAGVVLALTIPLTAKTKSGGVMHILDSWMGALHLPVFFIILPIFGFANAGVSFNGFHWGDLLDPVVLGIALGLFIGKQIGVFAAFYGLVKTGYVGMLTGTRWEHVYGCSILCGIGFTMGLFVTMLAFVNPAFQDQAKIGIFAGSLLSALAGYGVLAHAARKTEPSEQRPILGGQM</sequence>
<feature type="transmembrane region" description="Helical" evidence="9">
    <location>
        <begin position="171"/>
        <end position="188"/>
    </location>
</feature>
<accession>A0A841R582</accession>
<comment type="caution">
    <text evidence="10">The sequence shown here is derived from an EMBL/GenBank/DDBJ whole genome shotgun (WGS) entry which is preliminary data.</text>
</comment>
<organism evidence="10 11">
    <name type="scientific">Negativicoccus succinicivorans</name>
    <dbReference type="NCBI Taxonomy" id="620903"/>
    <lineage>
        <taxon>Bacteria</taxon>
        <taxon>Bacillati</taxon>
        <taxon>Bacillota</taxon>
        <taxon>Negativicutes</taxon>
        <taxon>Veillonellales</taxon>
        <taxon>Veillonellaceae</taxon>
        <taxon>Negativicoccus</taxon>
    </lineage>
</organism>
<proteinExistence type="inferred from homology"/>
<keyword evidence="9" id="KW-0406">Ion transport</keyword>
<feature type="transmembrane region" description="Helical" evidence="9">
    <location>
        <begin position="283"/>
        <end position="307"/>
    </location>
</feature>
<dbReference type="Gene3D" id="1.20.1530.10">
    <property type="entry name" value="Na+/H+ antiporter like domain"/>
    <property type="match status" value="1"/>
</dbReference>
<dbReference type="RefSeq" id="WP_159823333.1">
    <property type="nucleotide sequence ID" value="NZ_CABWNB010000005.1"/>
</dbReference>
<reference evidence="10 11" key="1">
    <citation type="submission" date="2020-08" db="EMBL/GenBank/DDBJ databases">
        <title>Genomic Encyclopedia of Type Strains, Phase IV (KMG-IV): sequencing the most valuable type-strain genomes for metagenomic binning, comparative biology and taxonomic classification.</title>
        <authorList>
            <person name="Goeker M."/>
        </authorList>
    </citation>
    <scope>NUCLEOTIDE SEQUENCE [LARGE SCALE GENOMIC DNA]</scope>
    <source>
        <strain evidence="10 11">DSM 21255</strain>
    </source>
</reference>
<keyword evidence="3 9" id="KW-1003">Cell membrane</keyword>
<evidence type="ECO:0000256" key="4">
    <source>
        <dbReference type="ARBA" id="ARBA00022692"/>
    </source>
</evidence>
<dbReference type="GO" id="GO:0005886">
    <property type="term" value="C:plasma membrane"/>
    <property type="evidence" value="ECO:0007669"/>
    <property type="project" value="UniProtKB-SubCell"/>
</dbReference>
<feature type="transmembrane region" description="Helical" evidence="9">
    <location>
        <begin position="118"/>
        <end position="136"/>
    </location>
</feature>
<evidence type="ECO:0000256" key="8">
    <source>
        <dbReference type="ARBA" id="ARBA00023201"/>
    </source>
</evidence>
<feature type="transmembrane region" description="Helical" evidence="9">
    <location>
        <begin position="322"/>
        <end position="346"/>
    </location>
</feature>
<feature type="transmembrane region" description="Helical" evidence="9">
    <location>
        <begin position="248"/>
        <end position="271"/>
    </location>
</feature>
<feature type="transmembrane region" description="Helical" evidence="9">
    <location>
        <begin position="16"/>
        <end position="38"/>
    </location>
</feature>
<evidence type="ECO:0000256" key="9">
    <source>
        <dbReference type="HAMAP-Rule" id="MF_01844"/>
    </source>
</evidence>
<protein>
    <recommendedName>
        <fullName evidence="9">Na(+)/H(+) antiporter NhaA</fullName>
    </recommendedName>
    <alternativeName>
        <fullName evidence="9">Sodium/proton antiporter NhaA</fullName>
    </alternativeName>
</protein>
<dbReference type="GO" id="GO:0006885">
    <property type="term" value="P:regulation of pH"/>
    <property type="evidence" value="ECO:0007669"/>
    <property type="project" value="UniProtKB-UniRule"/>
</dbReference>
<comment type="function">
    <text evidence="9">Na(+)/H(+) antiporter that extrudes sodium in exchange for external protons.</text>
</comment>
<evidence type="ECO:0000313" key="11">
    <source>
        <dbReference type="Proteomes" id="UP000591941"/>
    </source>
</evidence>
<dbReference type="InterPro" id="IPR004670">
    <property type="entry name" value="NhaA"/>
</dbReference>
<dbReference type="AlphaFoldDB" id="A0A841R582"/>
<feature type="transmembrane region" description="Helical" evidence="9">
    <location>
        <begin position="143"/>
        <end position="165"/>
    </location>
</feature>
<evidence type="ECO:0000313" key="10">
    <source>
        <dbReference type="EMBL" id="MBB6478317.1"/>
    </source>
</evidence>
<keyword evidence="11" id="KW-1185">Reference proteome</keyword>
<feature type="transmembrane region" description="Helical" evidence="9">
    <location>
        <begin position="89"/>
        <end position="106"/>
    </location>
</feature>
<dbReference type="GeneID" id="93486639"/>
<evidence type="ECO:0000256" key="5">
    <source>
        <dbReference type="ARBA" id="ARBA00022989"/>
    </source>
</evidence>
<dbReference type="Proteomes" id="UP000591941">
    <property type="component" value="Unassembled WGS sequence"/>
</dbReference>
<keyword evidence="6 9" id="KW-0915">Sodium</keyword>
<comment type="similarity">
    <text evidence="9">Belongs to the NhaA Na(+)/H(+) (TC 2.A.33) antiporter family.</text>
</comment>
<comment type="catalytic activity">
    <reaction evidence="9">
        <text>Na(+)(in) + 2 H(+)(out) = Na(+)(out) + 2 H(+)(in)</text>
        <dbReference type="Rhea" id="RHEA:29251"/>
        <dbReference type="ChEBI" id="CHEBI:15378"/>
        <dbReference type="ChEBI" id="CHEBI:29101"/>
    </reaction>
</comment>
<keyword evidence="9" id="KW-0813">Transport</keyword>
<evidence type="ECO:0000256" key="1">
    <source>
        <dbReference type="ARBA" id="ARBA00004429"/>
    </source>
</evidence>
<evidence type="ECO:0000256" key="6">
    <source>
        <dbReference type="ARBA" id="ARBA00023053"/>
    </source>
</evidence>
<dbReference type="Pfam" id="PF06965">
    <property type="entry name" value="Na_H_antiport_1"/>
    <property type="match status" value="1"/>
</dbReference>
<feature type="transmembrane region" description="Helical" evidence="9">
    <location>
        <begin position="358"/>
        <end position="377"/>
    </location>
</feature>
<name>A0A841R582_9FIRM</name>
<dbReference type="NCBIfam" id="NF007112">
    <property type="entry name" value="PRK09561.1"/>
    <property type="match status" value="1"/>
</dbReference>
<feature type="transmembrane region" description="Helical" evidence="9">
    <location>
        <begin position="200"/>
        <end position="228"/>
    </location>
</feature>
<dbReference type="PANTHER" id="PTHR30341">
    <property type="entry name" value="SODIUM ION/PROTON ANTIPORTER NHAA-RELATED"/>
    <property type="match status" value="1"/>
</dbReference>